<dbReference type="InterPro" id="IPR004108">
    <property type="entry name" value="Fe_hydrogenase_lsu_C"/>
</dbReference>
<proteinExistence type="predicted"/>
<dbReference type="NCBIfam" id="TIGR04105">
    <property type="entry name" value="FeFe_hydrog_B1"/>
    <property type="match status" value="1"/>
</dbReference>
<dbReference type="InterPro" id="IPR017900">
    <property type="entry name" value="4Fe4S_Fe_S_CS"/>
</dbReference>
<name>A0A9D1LDY6_9FIRM</name>
<evidence type="ECO:0000313" key="5">
    <source>
        <dbReference type="EMBL" id="HIU35157.1"/>
    </source>
</evidence>
<dbReference type="GO" id="GO:0046872">
    <property type="term" value="F:metal ion binding"/>
    <property type="evidence" value="ECO:0007669"/>
    <property type="project" value="UniProtKB-KW"/>
</dbReference>
<dbReference type="InterPro" id="IPR027631">
    <property type="entry name" value="Mono_FeFe_hydrog"/>
</dbReference>
<reference evidence="5" key="2">
    <citation type="journal article" date="2021" name="PeerJ">
        <title>Extensive microbial diversity within the chicken gut microbiome revealed by metagenomics and culture.</title>
        <authorList>
            <person name="Gilroy R."/>
            <person name="Ravi A."/>
            <person name="Getino M."/>
            <person name="Pursley I."/>
            <person name="Horton D.L."/>
            <person name="Alikhan N.F."/>
            <person name="Baker D."/>
            <person name="Gharbi K."/>
            <person name="Hall N."/>
            <person name="Watson M."/>
            <person name="Adriaenssens E.M."/>
            <person name="Foster-Nyarko E."/>
            <person name="Jarju S."/>
            <person name="Secka A."/>
            <person name="Antonio M."/>
            <person name="Oren A."/>
            <person name="Chaudhuri R.R."/>
            <person name="La Ragione R."/>
            <person name="Hildebrand F."/>
            <person name="Pallen M.J."/>
        </authorList>
    </citation>
    <scope>NUCLEOTIDE SEQUENCE</scope>
    <source>
        <strain evidence="5">ChiGjej1B1-19959</strain>
    </source>
</reference>
<dbReference type="Gene3D" id="3.40.950.10">
    <property type="entry name" value="Fe-only Hydrogenase (Larger Subunit), Chain L, domain 3"/>
    <property type="match status" value="2"/>
</dbReference>
<protein>
    <submittedName>
        <fullName evidence="5">4Fe-4S dicluster domain-containing protein</fullName>
    </submittedName>
</protein>
<dbReference type="Proteomes" id="UP000824071">
    <property type="component" value="Unassembled WGS sequence"/>
</dbReference>
<comment type="caution">
    <text evidence="5">The sequence shown here is derived from an EMBL/GenBank/DDBJ whole genome shotgun (WGS) entry which is preliminary data.</text>
</comment>
<dbReference type="Gene3D" id="3.40.50.1780">
    <property type="match status" value="2"/>
</dbReference>
<evidence type="ECO:0000313" key="6">
    <source>
        <dbReference type="Proteomes" id="UP000824071"/>
    </source>
</evidence>
<reference evidence="5" key="1">
    <citation type="submission" date="2020-10" db="EMBL/GenBank/DDBJ databases">
        <authorList>
            <person name="Gilroy R."/>
        </authorList>
    </citation>
    <scope>NUCLEOTIDE SEQUENCE</scope>
    <source>
        <strain evidence="5">ChiGjej1B1-19959</strain>
    </source>
</reference>
<dbReference type="PROSITE" id="PS51379">
    <property type="entry name" value="4FE4S_FER_2"/>
    <property type="match status" value="3"/>
</dbReference>
<sequence length="482" mass="52962">MGKEGRKFDTKVQYLKYKVLREVARIAFDGDEFQLANSFNDIAKVVAPGPKATMRCCIYKERAIIAERIKMACGGDKSNPNVIEVIEIACDECPASGYQVSQDCRGCIAHRCEDVCPRDAITFDENQKAHIDKTKCVNCGACAKVCPYSAISNYVRPCERACKVKAISMKNDEMRAAHIDNDKCIACGACEYMCPFGAIADKSYILDVINILKKSQNNTAYKTYAIVAPSIASQFTYAKLGQVVAAIKKLGFHSVVEAALGADMVAYAEAKELSEKGFLTSSCCPAFVAYIRKSFPQLAEHISHNLSPMATIAKYIRDNEPDCKIVFIGPCTAKKQEIGLERVKPIVDSVLTFEELQALFDSRDIDFSSLPEEALDNASYYGRIFARSGGLRDAVEQALKEQEIDLDYKPIACDGIEECRLALLKASKGVLPNNFIEGMACVGGCIGGAGCLTHEARDKNEVDKYGREAMEKTISDAIRMLQ</sequence>
<dbReference type="Gene3D" id="3.30.70.20">
    <property type="match status" value="2"/>
</dbReference>
<organism evidence="5 6">
    <name type="scientific">Candidatus Fimenecus excrementigallinarum</name>
    <dbReference type="NCBI Taxonomy" id="2840816"/>
    <lineage>
        <taxon>Bacteria</taxon>
        <taxon>Bacillati</taxon>
        <taxon>Bacillota</taxon>
        <taxon>Clostridia</taxon>
        <taxon>Candidatus Fimenecus</taxon>
    </lineage>
</organism>
<dbReference type="SUPFAM" id="SSF53920">
    <property type="entry name" value="Fe-only hydrogenase"/>
    <property type="match status" value="1"/>
</dbReference>
<keyword evidence="2" id="KW-0408">Iron</keyword>
<dbReference type="EMBL" id="DVMW01000008">
    <property type="protein sequence ID" value="HIU35157.1"/>
    <property type="molecule type" value="Genomic_DNA"/>
</dbReference>
<dbReference type="AlphaFoldDB" id="A0A9D1LDY6"/>
<dbReference type="Pfam" id="PF00037">
    <property type="entry name" value="Fer4"/>
    <property type="match status" value="1"/>
</dbReference>
<feature type="domain" description="4Fe-4S ferredoxin-type" evidence="4">
    <location>
        <begin position="96"/>
        <end position="126"/>
    </location>
</feature>
<evidence type="ECO:0000256" key="1">
    <source>
        <dbReference type="ARBA" id="ARBA00022723"/>
    </source>
</evidence>
<dbReference type="InterPro" id="IPR050340">
    <property type="entry name" value="Cytosolic_Fe-S_CAF"/>
</dbReference>
<keyword evidence="3" id="KW-0411">Iron-sulfur</keyword>
<accession>A0A9D1LDY6</accession>
<dbReference type="Pfam" id="PF12838">
    <property type="entry name" value="Fer4_7"/>
    <property type="match status" value="1"/>
</dbReference>
<dbReference type="InterPro" id="IPR009016">
    <property type="entry name" value="Fe_hydrogenase"/>
</dbReference>
<dbReference type="GO" id="GO:0051536">
    <property type="term" value="F:iron-sulfur cluster binding"/>
    <property type="evidence" value="ECO:0007669"/>
    <property type="project" value="UniProtKB-KW"/>
</dbReference>
<dbReference type="InterPro" id="IPR017896">
    <property type="entry name" value="4Fe4S_Fe-S-bd"/>
</dbReference>
<dbReference type="PROSITE" id="PS00198">
    <property type="entry name" value="4FE4S_FER_1"/>
    <property type="match status" value="1"/>
</dbReference>
<dbReference type="Pfam" id="PF02906">
    <property type="entry name" value="Fe_hyd_lg_C"/>
    <property type="match status" value="1"/>
</dbReference>
<evidence type="ECO:0000256" key="3">
    <source>
        <dbReference type="ARBA" id="ARBA00023014"/>
    </source>
</evidence>
<dbReference type="SUPFAM" id="SSF54862">
    <property type="entry name" value="4Fe-4S ferredoxins"/>
    <property type="match status" value="1"/>
</dbReference>
<evidence type="ECO:0000256" key="2">
    <source>
        <dbReference type="ARBA" id="ARBA00023004"/>
    </source>
</evidence>
<gene>
    <name evidence="5" type="ORF">IAC53_00930</name>
</gene>
<feature type="domain" description="4Fe-4S ferredoxin-type" evidence="4">
    <location>
        <begin position="175"/>
        <end position="204"/>
    </location>
</feature>
<keyword evidence="1" id="KW-0479">Metal-binding</keyword>
<evidence type="ECO:0000259" key="4">
    <source>
        <dbReference type="PROSITE" id="PS51379"/>
    </source>
</evidence>
<feature type="domain" description="4Fe-4S ferredoxin-type" evidence="4">
    <location>
        <begin position="127"/>
        <end position="157"/>
    </location>
</feature>
<dbReference type="PANTHER" id="PTHR11615">
    <property type="entry name" value="NITRATE, FORMATE, IRON DEHYDROGENASE"/>
    <property type="match status" value="1"/>
</dbReference>